<keyword evidence="3" id="KW-1185">Reference proteome</keyword>
<feature type="compositionally biased region" description="Polar residues" evidence="1">
    <location>
        <begin position="633"/>
        <end position="643"/>
    </location>
</feature>
<feature type="compositionally biased region" description="Acidic residues" evidence="1">
    <location>
        <begin position="605"/>
        <end position="615"/>
    </location>
</feature>
<dbReference type="EMBL" id="OU015569">
    <property type="protein sequence ID" value="CAG5094861.1"/>
    <property type="molecule type" value="Genomic_DNA"/>
</dbReference>
<evidence type="ECO:0000313" key="2">
    <source>
        <dbReference type="EMBL" id="CAG5094861.1"/>
    </source>
</evidence>
<feature type="compositionally biased region" description="Low complexity" evidence="1">
    <location>
        <begin position="533"/>
        <end position="545"/>
    </location>
</feature>
<feature type="compositionally biased region" description="Basic and acidic residues" evidence="1">
    <location>
        <begin position="142"/>
        <end position="157"/>
    </location>
</feature>
<feature type="compositionally biased region" description="Low complexity" evidence="1">
    <location>
        <begin position="749"/>
        <end position="759"/>
    </location>
</feature>
<accession>A0ABN7SDG3</accession>
<feature type="compositionally biased region" description="Polar residues" evidence="1">
    <location>
        <begin position="650"/>
        <end position="674"/>
    </location>
</feature>
<sequence>MGLRELLYQVEAEHEKEKTELNQKCDDYFSKVQTLQGAYKQKIEELEGSELRKRQWVEQAEEFKKKNKVLKKKKEDQKKEIDDLKEENENLKKEIEASKKKPPTRDVSTQTTSSKEEDIQVAIQALVDEAVGNCRKVMKREMEESKKTAKQAGRDEVEPSNVAPCDGDAPSVSGGRPASPTDEGPSKKKRRSEEPPVVTQSLRDVLSRDLSRQQLTSLGHHACEQLDRQLVIYLAPLRSDMVTYLLNPALNHLSNRRMKIQKLRALVVRLVDLFEIFSDHIRHQTTLEVSQSRLIPHLPTYNLLHESVNYFLRRVSAPAHVLSRMMSHLPTLLQEVRPTATTCRLLQNMFNAGVWSSFGNDYRSRISSLGSDAKYLLMFCRVISPDHSVLPDSTDMQHYTIYAEHRVRLALYELTSFESDRPLESYQTSDLTHVGPSLTTLTDVLHKYTVPMRQRSPLPSDDEDDATPPSYLNARYLVEGDGTGGYKVSVLVDAGPEEHLLATAQVRATMGAPVHTPNVATTSAQPSPPPTSPVSTASTPPAATPMDTQTSAADTDVPSATAAPETSPAPAQSRSPTPQRHTPPSSPASPPSPEGHEDVSHNDFIDLDVPDDIDGDLNGTRVETPVEDPPASSPSAADGQNSSPPAPAVSDSTLTSSGPGEVGASSSNPVTPTTGEHETAAPSTSTTRVTRATGASNAAQGTASHAATGSTSSSTPSGTASTSSATTSARTRGSSHRRVRDRRYGTHGTTPPTLTTLDSSQLSPFSRALQLNLAARQVAGKPLSRRAASECMVATLRSFSQNPAARVSDRVAAYLRDLNLSDLDRLVHFLRQILPTLSADDQRGFLMWPEFINDKFLEGASGRFEASATSMEVTLARDHARNHAQSLALLRAKCDYVYFLSPETRFQPSLLQHLMNRNVPRTFCTAPLQNHRAGPRLLTCLDKTCLTSGGCLLASSSYLLGVVPCNLVTLHFLSEFFVSICRYGQCRPLFELRDVTDGCVSQREQSTYLRSPLDVNVVVYPPAPSLTSIGQSNHQRTLADCHFASPGVFLRLFFPDEMKQPTHQDYEDYLAESSSLQCLLRLFGFNCSIRKSTGDLLVDCDHLTPNRVDSFRLYVRYLLMADPQHRSNGYHDTPVPDSFPRLPFPSVLLPEGMEGFCGNPRFLERDYLALASTYQTYIQSSAELLALRDPTGTFQRSALDLRTRLGADNPFRHGLRPVETLERLNRVLTSLHDVTNPLSGMLTSVFPAFHAELAPARRCKSKFCISKDCPSNTAGWIRLIRDLRSYRPLEQVSPKLKECTYVGDREARHQKFLPSSVVEATNQVVRSSWPIPLGANRLSPLGRYLCERKGWVLDDVHALLTANMRRVYGVYRVPSKTRRSPTTVPLLTPMAFYDPVEKMLVSLRVPLPMSLNPMYFSLVPTV</sequence>
<gene>
    <name evidence="2" type="ORF">OKIOD_LOCUS5481</name>
</gene>
<feature type="region of interest" description="Disordered" evidence="1">
    <location>
        <begin position="67"/>
        <end position="119"/>
    </location>
</feature>
<evidence type="ECO:0000313" key="3">
    <source>
        <dbReference type="Proteomes" id="UP001158576"/>
    </source>
</evidence>
<evidence type="ECO:0000256" key="1">
    <source>
        <dbReference type="SAM" id="MobiDB-lite"/>
    </source>
</evidence>
<feature type="compositionally biased region" description="Polar residues" evidence="1">
    <location>
        <begin position="681"/>
        <end position="694"/>
    </location>
</feature>
<dbReference type="PANTHER" id="PTHR45725">
    <property type="entry name" value="FORMIN HOMOLOGY 2 FAMILY MEMBER"/>
    <property type="match status" value="1"/>
</dbReference>
<feature type="region of interest" description="Disordered" evidence="1">
    <location>
        <begin position="142"/>
        <end position="201"/>
    </location>
</feature>
<feature type="compositionally biased region" description="Basic and acidic residues" evidence="1">
    <location>
        <begin position="594"/>
        <end position="604"/>
    </location>
</feature>
<organism evidence="2 3">
    <name type="scientific">Oikopleura dioica</name>
    <name type="common">Tunicate</name>
    <dbReference type="NCBI Taxonomy" id="34765"/>
    <lineage>
        <taxon>Eukaryota</taxon>
        <taxon>Metazoa</taxon>
        <taxon>Chordata</taxon>
        <taxon>Tunicata</taxon>
        <taxon>Appendicularia</taxon>
        <taxon>Copelata</taxon>
        <taxon>Oikopleuridae</taxon>
        <taxon>Oikopleura</taxon>
    </lineage>
</organism>
<feature type="compositionally biased region" description="Low complexity" evidence="1">
    <location>
        <begin position="695"/>
        <end position="732"/>
    </location>
</feature>
<proteinExistence type="predicted"/>
<protein>
    <submittedName>
        <fullName evidence="2">Oidioi.mRNA.OKI2018_I69.XSR.g13923.t1.cds</fullName>
    </submittedName>
</protein>
<dbReference type="Proteomes" id="UP001158576">
    <property type="component" value="Chromosome XSR"/>
</dbReference>
<dbReference type="PANTHER" id="PTHR45725:SF1">
    <property type="entry name" value="DISHEVELLED ASSOCIATED ACTIVATOR OF MORPHOGENESIS, ISOFORM D"/>
    <property type="match status" value="1"/>
</dbReference>
<feature type="compositionally biased region" description="Polar residues" evidence="1">
    <location>
        <begin position="572"/>
        <end position="582"/>
    </location>
</feature>
<feature type="region of interest" description="Disordered" evidence="1">
    <location>
        <begin position="515"/>
        <end position="759"/>
    </location>
</feature>
<feature type="compositionally biased region" description="Basic and acidic residues" evidence="1">
    <location>
        <begin position="73"/>
        <end position="99"/>
    </location>
</feature>
<feature type="compositionally biased region" description="Pro residues" evidence="1">
    <location>
        <begin position="584"/>
        <end position="593"/>
    </location>
</feature>
<feature type="compositionally biased region" description="Low complexity" evidence="1">
    <location>
        <begin position="558"/>
        <end position="571"/>
    </location>
</feature>
<name>A0ABN7SDG3_OIKDI</name>
<reference evidence="2 3" key="1">
    <citation type="submission" date="2021-04" db="EMBL/GenBank/DDBJ databases">
        <authorList>
            <person name="Bliznina A."/>
        </authorList>
    </citation>
    <scope>NUCLEOTIDE SEQUENCE [LARGE SCALE GENOMIC DNA]</scope>
</reference>
<dbReference type="InterPro" id="IPR051425">
    <property type="entry name" value="Formin_Homology"/>
</dbReference>